<dbReference type="EMBL" id="RHHQ01000015">
    <property type="protein sequence ID" value="RNB85183.1"/>
    <property type="molecule type" value="Genomic_DNA"/>
</dbReference>
<feature type="region of interest" description="Disordered" evidence="1">
    <location>
        <begin position="238"/>
        <end position="258"/>
    </location>
</feature>
<dbReference type="InterPro" id="IPR012341">
    <property type="entry name" value="6hp_glycosidase-like_sf"/>
</dbReference>
<evidence type="ECO:0000313" key="3">
    <source>
        <dbReference type="EMBL" id="RNB85183.1"/>
    </source>
</evidence>
<name>A0A3M8DB40_9BACL</name>
<keyword evidence="4" id="KW-1185">Reference proteome</keyword>
<dbReference type="GO" id="GO:0005975">
    <property type="term" value="P:carbohydrate metabolic process"/>
    <property type="evidence" value="ECO:0007669"/>
    <property type="project" value="InterPro"/>
</dbReference>
<keyword evidence="2" id="KW-0732">Signal</keyword>
<comment type="caution">
    <text evidence="3">The sequence shown here is derived from an EMBL/GenBank/DDBJ whole genome shotgun (WGS) entry which is preliminary data.</text>
</comment>
<dbReference type="AlphaFoldDB" id="A0A3M8DB40"/>
<dbReference type="OrthoDB" id="2748233at2"/>
<evidence type="ECO:0000313" key="4">
    <source>
        <dbReference type="Proteomes" id="UP000271031"/>
    </source>
</evidence>
<evidence type="ECO:0000256" key="2">
    <source>
        <dbReference type="SAM" id="SignalP"/>
    </source>
</evidence>
<feature type="signal peptide" evidence="2">
    <location>
        <begin position="1"/>
        <end position="19"/>
    </location>
</feature>
<dbReference type="Gene3D" id="1.50.10.10">
    <property type="match status" value="1"/>
</dbReference>
<protein>
    <submittedName>
        <fullName evidence="3">Uncharacterized protein</fullName>
    </submittedName>
</protein>
<accession>A0A3M8DB40</accession>
<sequence>MATLTATSMLAGCTTKSTAAPDTAPAANATAAAGKVKVEKKNYQFDTAANMFAYAEFELSGEPLAESLGLDLDLLDPGKVDSPTKFDYAAGIESYEYSEEAMYEVLEKSGMGIHLVNGPINKKRANSGDPRVALAQRYMELAEVTGNKPEDIFQNMFPTAIEYASGDPHYIKQVDISKFADGENGRYIPKYQVDFNSLRWDRSKMNKTLTPAALGGTYLKQSLWLGDFMGGVHTVDKDEEQEGTSPDQDKDPNIRLGVSSKDGLQGVFLTEGVWNKLAFMNDKLFLSSKDGKLGAKPTAAYNPANGLVYMPHEVTVEENGAAAFPDVKDLKITDKRSLLRDQWMMMWATSEFYGTTDQRPANPNKNPAFLALFDGKPFPSAPKENLDADPKNDVESDDPYTLNRNLLMTLFANMEAMHWNKAEKTLVQENAGDLNGQGTHVDTFDTGYAMESLRLFVRAVDGLPLGYASGEAAKGLETAEGKRAKEMIGAQADFIVNKLLDSKDGLVANGYTIGKGVDTGAKTLQAQLGAIRGLTAAFLATDDAKYRDAARELFDKTEKAFWDEQATAYRTAIGQDNNYEYDPYLAGAISAVQRLGMLNLVNTDSDKVKYDSLELSHLTDLYTRYFRNVINGPTLEEGMQTSEFWDTGDYYLDKGKNNGNTDNDTVPQIQVAHGQYGVAPVLVPVTITKQ</sequence>
<dbReference type="SUPFAM" id="SSF48208">
    <property type="entry name" value="Six-hairpin glycosidases"/>
    <property type="match status" value="1"/>
</dbReference>
<organism evidence="3 4">
    <name type="scientific">Brevibacillus fluminis</name>
    <dbReference type="NCBI Taxonomy" id="511487"/>
    <lineage>
        <taxon>Bacteria</taxon>
        <taxon>Bacillati</taxon>
        <taxon>Bacillota</taxon>
        <taxon>Bacilli</taxon>
        <taxon>Bacillales</taxon>
        <taxon>Paenibacillaceae</taxon>
        <taxon>Brevibacillus</taxon>
    </lineage>
</organism>
<evidence type="ECO:0000256" key="1">
    <source>
        <dbReference type="SAM" id="MobiDB-lite"/>
    </source>
</evidence>
<proteinExistence type="predicted"/>
<dbReference type="InterPro" id="IPR008928">
    <property type="entry name" value="6-hairpin_glycosidase_sf"/>
</dbReference>
<reference evidence="3 4" key="1">
    <citation type="submission" date="2018-10" db="EMBL/GenBank/DDBJ databases">
        <title>Phylogenomics of Brevibacillus.</title>
        <authorList>
            <person name="Dunlap C."/>
        </authorList>
    </citation>
    <scope>NUCLEOTIDE SEQUENCE [LARGE SCALE GENOMIC DNA]</scope>
    <source>
        <strain evidence="3 4">JCM 15716</strain>
    </source>
</reference>
<gene>
    <name evidence="3" type="ORF">EDM56_19075</name>
</gene>
<dbReference type="RefSeq" id="WP_122919668.1">
    <property type="nucleotide sequence ID" value="NZ_RHHQ01000015.1"/>
</dbReference>
<feature type="chain" id="PRO_5018326167" evidence="2">
    <location>
        <begin position="20"/>
        <end position="690"/>
    </location>
</feature>
<dbReference type="Proteomes" id="UP000271031">
    <property type="component" value="Unassembled WGS sequence"/>
</dbReference>